<keyword evidence="2" id="KW-0805">Transcription regulation</keyword>
<evidence type="ECO:0000256" key="2">
    <source>
        <dbReference type="ARBA" id="ARBA00023015"/>
    </source>
</evidence>
<dbReference type="Pfam" id="PF05920">
    <property type="entry name" value="Homeobox_KN"/>
    <property type="match status" value="1"/>
</dbReference>
<feature type="region of interest" description="Disordered" evidence="9">
    <location>
        <begin position="80"/>
        <end position="127"/>
    </location>
</feature>
<dbReference type="InterPro" id="IPR050224">
    <property type="entry name" value="TALE_homeobox"/>
</dbReference>
<feature type="compositionally biased region" description="Basic residues" evidence="9">
    <location>
        <begin position="289"/>
        <end position="300"/>
    </location>
</feature>
<protein>
    <recommendedName>
        <fullName evidence="10">Homeobox domain-containing protein</fullName>
    </recommendedName>
</protein>
<accession>A0A077WCA8</accession>
<dbReference type="PROSITE" id="PS50071">
    <property type="entry name" value="HOMEOBOX_2"/>
    <property type="match status" value="1"/>
</dbReference>
<dbReference type="InterPro" id="IPR001356">
    <property type="entry name" value="HD"/>
</dbReference>
<proteinExistence type="inferred from homology"/>
<evidence type="ECO:0000313" key="11">
    <source>
        <dbReference type="EMBL" id="CDS05040.1"/>
    </source>
</evidence>
<feature type="compositionally biased region" description="Low complexity" evidence="9">
    <location>
        <begin position="146"/>
        <end position="155"/>
    </location>
</feature>
<dbReference type="InterPro" id="IPR009057">
    <property type="entry name" value="Homeodomain-like_sf"/>
</dbReference>
<evidence type="ECO:0000256" key="7">
    <source>
        <dbReference type="ARBA" id="ARBA00038021"/>
    </source>
</evidence>
<evidence type="ECO:0000256" key="9">
    <source>
        <dbReference type="SAM" id="MobiDB-lite"/>
    </source>
</evidence>
<feature type="DNA-binding region" description="Homeobox" evidence="8">
    <location>
        <begin position="181"/>
        <end position="243"/>
    </location>
</feature>
<sequence>MSTYIATRSEHKLRVFSPVILFHDHQYVKESTGGLEHVHIPYGDPYYGQLIATHKRRIHEMLEHNGRIWADIRDNVEVRPTSPIPSLASSPTPPLHPYDEPSSPTLSITTTTHRRYHPYSRQPGRRFSSCSYNAHAAGSVNGADNTSVSSSSSIPSSPPSPPTTTVNDYARRAKQSPGPVTKRRRGNLPKAVTAILRDWLSRHKKHPYPTEDEKLALAQQTNLTLNQISNWFINARRRILQPMLQKEHQDRMLGHLDEDEDVPTSLGILSYDNIRRGRKRSTSSERYPRRTGHGTTLRRR</sequence>
<keyword evidence="3 8" id="KW-0238">DNA-binding</keyword>
<evidence type="ECO:0000256" key="8">
    <source>
        <dbReference type="PROSITE-ProRule" id="PRU00108"/>
    </source>
</evidence>
<keyword evidence="6 8" id="KW-0539">Nucleus</keyword>
<dbReference type="GO" id="GO:0006355">
    <property type="term" value="P:regulation of DNA-templated transcription"/>
    <property type="evidence" value="ECO:0007669"/>
    <property type="project" value="InterPro"/>
</dbReference>
<evidence type="ECO:0000256" key="6">
    <source>
        <dbReference type="ARBA" id="ARBA00023242"/>
    </source>
</evidence>
<dbReference type="SUPFAM" id="SSF46689">
    <property type="entry name" value="Homeodomain-like"/>
    <property type="match status" value="1"/>
</dbReference>
<comment type="subcellular location">
    <subcellularLocation>
        <location evidence="1 8">Nucleus</location>
    </subcellularLocation>
</comment>
<dbReference type="AlphaFoldDB" id="A0A077WCA8"/>
<gene>
    <name evidence="11" type="ORF">LRAMOSA07569</name>
</gene>
<evidence type="ECO:0000256" key="1">
    <source>
        <dbReference type="ARBA" id="ARBA00004123"/>
    </source>
</evidence>
<organism evidence="11">
    <name type="scientific">Lichtheimia ramosa</name>
    <dbReference type="NCBI Taxonomy" id="688394"/>
    <lineage>
        <taxon>Eukaryota</taxon>
        <taxon>Fungi</taxon>
        <taxon>Fungi incertae sedis</taxon>
        <taxon>Mucoromycota</taxon>
        <taxon>Mucoromycotina</taxon>
        <taxon>Mucoromycetes</taxon>
        <taxon>Mucorales</taxon>
        <taxon>Lichtheimiaceae</taxon>
        <taxon>Lichtheimia</taxon>
    </lineage>
</organism>
<dbReference type="OrthoDB" id="10056939at2759"/>
<feature type="region of interest" description="Disordered" evidence="9">
    <location>
        <begin position="273"/>
        <end position="300"/>
    </location>
</feature>
<evidence type="ECO:0000256" key="4">
    <source>
        <dbReference type="ARBA" id="ARBA00023155"/>
    </source>
</evidence>
<reference evidence="11" key="1">
    <citation type="journal article" date="2014" name="Genome Announc.">
        <title>De novo whole-genome sequence and genome annotation of Lichtheimia ramosa.</title>
        <authorList>
            <person name="Linde J."/>
            <person name="Schwartze V."/>
            <person name="Binder U."/>
            <person name="Lass-Florl C."/>
            <person name="Voigt K."/>
            <person name="Horn F."/>
        </authorList>
    </citation>
    <scope>NUCLEOTIDE SEQUENCE</scope>
    <source>
        <strain evidence="11">JMRC FSU:6197</strain>
    </source>
</reference>
<evidence type="ECO:0000259" key="10">
    <source>
        <dbReference type="PROSITE" id="PS50071"/>
    </source>
</evidence>
<dbReference type="SMART" id="SM00389">
    <property type="entry name" value="HOX"/>
    <property type="match status" value="1"/>
</dbReference>
<dbReference type="InterPro" id="IPR008422">
    <property type="entry name" value="KN_HD"/>
</dbReference>
<evidence type="ECO:0000256" key="3">
    <source>
        <dbReference type="ARBA" id="ARBA00023125"/>
    </source>
</evidence>
<dbReference type="EMBL" id="LK023315">
    <property type="protein sequence ID" value="CDS05040.1"/>
    <property type="molecule type" value="Genomic_DNA"/>
</dbReference>
<dbReference type="CDD" id="cd00086">
    <property type="entry name" value="homeodomain"/>
    <property type="match status" value="1"/>
</dbReference>
<evidence type="ECO:0000256" key="5">
    <source>
        <dbReference type="ARBA" id="ARBA00023163"/>
    </source>
</evidence>
<dbReference type="GO" id="GO:0005634">
    <property type="term" value="C:nucleus"/>
    <property type="evidence" value="ECO:0007669"/>
    <property type="project" value="UniProtKB-SubCell"/>
</dbReference>
<dbReference type="GO" id="GO:0003677">
    <property type="term" value="F:DNA binding"/>
    <property type="evidence" value="ECO:0007669"/>
    <property type="project" value="UniProtKB-UniRule"/>
</dbReference>
<keyword evidence="4 8" id="KW-0371">Homeobox</keyword>
<feature type="region of interest" description="Disordered" evidence="9">
    <location>
        <begin position="140"/>
        <end position="188"/>
    </location>
</feature>
<dbReference type="PANTHER" id="PTHR11850">
    <property type="entry name" value="HOMEOBOX PROTEIN TRANSCRIPTION FACTORS"/>
    <property type="match status" value="1"/>
</dbReference>
<feature type="domain" description="Homeobox" evidence="10">
    <location>
        <begin position="179"/>
        <end position="242"/>
    </location>
</feature>
<keyword evidence="5" id="KW-0804">Transcription</keyword>
<name>A0A077WCA8_9FUNG</name>
<dbReference type="FunFam" id="1.10.10.60:FF:000059">
    <property type="entry name" value="TGFB-induced factor homeobox 1"/>
    <property type="match status" value="1"/>
</dbReference>
<dbReference type="Gene3D" id="1.10.10.60">
    <property type="entry name" value="Homeodomain-like"/>
    <property type="match status" value="1"/>
</dbReference>
<comment type="similarity">
    <text evidence="7">Belongs to the TALE/TGIF homeobox family.</text>
</comment>
<feature type="compositionally biased region" description="Low complexity" evidence="9">
    <location>
        <begin position="101"/>
        <end position="111"/>
    </location>
</feature>